<evidence type="ECO:0000259" key="5">
    <source>
        <dbReference type="Pfam" id="PF18565"/>
    </source>
</evidence>
<feature type="domain" description="DUF4982" evidence="4">
    <location>
        <begin position="71"/>
        <end position="135"/>
    </location>
</feature>
<comment type="similarity">
    <text evidence="1">Belongs to the glycosyl hydrolase 2 family.</text>
</comment>
<protein>
    <submittedName>
        <fullName evidence="6">DUF4982 domain-containing protein</fullName>
    </submittedName>
</protein>
<dbReference type="Pfam" id="PF18565">
    <property type="entry name" value="Glyco_hydro2_C5"/>
    <property type="match status" value="1"/>
</dbReference>
<evidence type="ECO:0000256" key="3">
    <source>
        <dbReference type="ARBA" id="ARBA00023295"/>
    </source>
</evidence>
<dbReference type="Pfam" id="PF16355">
    <property type="entry name" value="DUF4982"/>
    <property type="match status" value="1"/>
</dbReference>
<proteinExistence type="inferred from homology"/>
<gene>
    <name evidence="6" type="ORF">FHG64_04565</name>
</gene>
<dbReference type="PANTHER" id="PTHR42732:SF1">
    <property type="entry name" value="BETA-MANNOSIDASE"/>
    <property type="match status" value="1"/>
</dbReference>
<dbReference type="RefSeq" id="WP_139065312.1">
    <property type="nucleotide sequence ID" value="NZ_CP040812.1"/>
</dbReference>
<dbReference type="OrthoDB" id="9801077at2"/>
<dbReference type="InterPro" id="IPR040605">
    <property type="entry name" value="Glyco_hydro2_dom5"/>
</dbReference>
<evidence type="ECO:0000256" key="1">
    <source>
        <dbReference type="ARBA" id="ARBA00007401"/>
    </source>
</evidence>
<dbReference type="AlphaFoldDB" id="A0A5B7WZT6"/>
<reference evidence="6 7" key="1">
    <citation type="submission" date="2019-06" db="EMBL/GenBank/DDBJ databases">
        <title>Complete genome sequence of Antarcticibacterium flavum KCTC 52984T from an Antarctic marine sediment.</title>
        <authorList>
            <person name="Lee Y.M."/>
            <person name="Shin S.C."/>
        </authorList>
    </citation>
    <scope>NUCLEOTIDE SEQUENCE [LARGE SCALE GENOMIC DNA]</scope>
    <source>
        <strain evidence="6 7">KCTC 52984</strain>
    </source>
</reference>
<feature type="domain" description="Glycoside hydrolase family 2" evidence="5">
    <location>
        <begin position="152"/>
        <end position="242"/>
    </location>
</feature>
<name>A0A5B7WZT6_9FLAO</name>
<dbReference type="InterPro" id="IPR032311">
    <property type="entry name" value="DUF4982"/>
</dbReference>
<evidence type="ECO:0000259" key="4">
    <source>
        <dbReference type="Pfam" id="PF16355"/>
    </source>
</evidence>
<accession>A0A5B7WZT6</accession>
<dbReference type="InterPro" id="IPR013783">
    <property type="entry name" value="Ig-like_fold"/>
</dbReference>
<evidence type="ECO:0000313" key="7">
    <source>
        <dbReference type="Proteomes" id="UP000309016"/>
    </source>
</evidence>
<dbReference type="Gene3D" id="2.60.40.10">
    <property type="entry name" value="Immunoglobulins"/>
    <property type="match status" value="2"/>
</dbReference>
<dbReference type="EMBL" id="CP040812">
    <property type="protein sequence ID" value="QCY68726.1"/>
    <property type="molecule type" value="Genomic_DNA"/>
</dbReference>
<dbReference type="PANTHER" id="PTHR42732">
    <property type="entry name" value="BETA-GALACTOSIDASE"/>
    <property type="match status" value="1"/>
</dbReference>
<keyword evidence="3" id="KW-0326">Glycosidase</keyword>
<keyword evidence="2" id="KW-0378">Hydrolase</keyword>
<evidence type="ECO:0000256" key="2">
    <source>
        <dbReference type="ARBA" id="ARBA00022801"/>
    </source>
</evidence>
<dbReference type="GO" id="GO:0016798">
    <property type="term" value="F:hydrolase activity, acting on glycosyl bonds"/>
    <property type="evidence" value="ECO:0007669"/>
    <property type="project" value="UniProtKB-KW"/>
</dbReference>
<dbReference type="InterPro" id="IPR051913">
    <property type="entry name" value="GH2_Domain-Containing"/>
</dbReference>
<sequence length="246" mass="27328">MKGKQTIGHANWLIFDYNRGYANDLEASGISDIFRIPKFSFFFYRSQKSPGEGEFKEPMVFIASYWTPRSTTSVKVFSNTQEVALYLNGELIDQRTPEINEISYELPHPPFIFNLDRYVPGTLKAVGIIDGEEVATHVVRTPRAPAGIQLAVDYSQKIISPNSPDMFFVYAMIVDEEGTVVPTANQRIAFSLGDDAKNARIIGGKVVKAEAGIATILIRTERFSGSLNVRATAEGLGEQTIEIRNP</sequence>
<organism evidence="6 7">
    <name type="scientific">Antarcticibacterium flavum</name>
    <dbReference type="NCBI Taxonomy" id="2058175"/>
    <lineage>
        <taxon>Bacteria</taxon>
        <taxon>Pseudomonadati</taxon>
        <taxon>Bacteroidota</taxon>
        <taxon>Flavobacteriia</taxon>
        <taxon>Flavobacteriales</taxon>
        <taxon>Flavobacteriaceae</taxon>
        <taxon>Antarcticibacterium</taxon>
    </lineage>
</organism>
<keyword evidence="7" id="KW-1185">Reference proteome</keyword>
<dbReference type="KEGG" id="afla:FHG64_04565"/>
<evidence type="ECO:0000313" key="6">
    <source>
        <dbReference type="EMBL" id="QCY68726.1"/>
    </source>
</evidence>
<dbReference type="Proteomes" id="UP000309016">
    <property type="component" value="Chromosome"/>
</dbReference>